<dbReference type="InterPro" id="IPR026444">
    <property type="entry name" value="Secre_tail"/>
</dbReference>
<accession>A0A381SVS3</accession>
<dbReference type="EMBL" id="UINC01003646">
    <property type="protein sequence ID" value="SVA08112.1"/>
    <property type="molecule type" value="Genomic_DNA"/>
</dbReference>
<dbReference type="Pfam" id="PF13385">
    <property type="entry name" value="Laminin_G_3"/>
    <property type="match status" value="1"/>
</dbReference>
<dbReference type="Pfam" id="PF07691">
    <property type="entry name" value="PA14"/>
    <property type="match status" value="1"/>
</dbReference>
<dbReference type="SUPFAM" id="SSF49899">
    <property type="entry name" value="Concanavalin A-like lectins/glucanases"/>
    <property type="match status" value="1"/>
</dbReference>
<gene>
    <name evidence="2" type="ORF">METZ01_LOCUS60966</name>
</gene>
<dbReference type="SMART" id="SM00758">
    <property type="entry name" value="PA14"/>
    <property type="match status" value="1"/>
</dbReference>
<dbReference type="Pfam" id="PF13860">
    <property type="entry name" value="FlgD_ig"/>
    <property type="match status" value="1"/>
</dbReference>
<feature type="domain" description="PA14" evidence="1">
    <location>
        <begin position="262"/>
        <end position="403"/>
    </location>
</feature>
<evidence type="ECO:0000259" key="1">
    <source>
        <dbReference type="PROSITE" id="PS51820"/>
    </source>
</evidence>
<protein>
    <recommendedName>
        <fullName evidence="1">PA14 domain-containing protein</fullName>
    </recommendedName>
</protein>
<dbReference type="Gene3D" id="2.60.40.4070">
    <property type="match status" value="1"/>
</dbReference>
<dbReference type="SUPFAM" id="SSF56988">
    <property type="entry name" value="Anthrax protective antigen"/>
    <property type="match status" value="1"/>
</dbReference>
<reference evidence="2" key="1">
    <citation type="submission" date="2018-05" db="EMBL/GenBank/DDBJ databases">
        <authorList>
            <person name="Lanie J.A."/>
            <person name="Ng W.-L."/>
            <person name="Kazmierczak K.M."/>
            <person name="Andrzejewski T.M."/>
            <person name="Davidsen T.M."/>
            <person name="Wayne K.J."/>
            <person name="Tettelin H."/>
            <person name="Glass J.I."/>
            <person name="Rusch D."/>
            <person name="Podicherti R."/>
            <person name="Tsui H.-C.T."/>
            <person name="Winkler M.E."/>
        </authorList>
    </citation>
    <scope>NUCLEOTIDE SEQUENCE</scope>
</reference>
<dbReference type="AlphaFoldDB" id="A0A381SVS3"/>
<sequence>MLELDKQTSMENIMMIKRIFNRIGITNNYLRLVACKMLCMCFIISTLAFAQSSSGGRSIPLDPSWTPLSHEEKMLLIEQSAPTVDRDIILNSTRQGGDTFADAVAITFPYYGSGTTVGYENNYGPFDDPTNILCDPNSSPSWGLASDVVYKLTLLESMNIVVNLDGSNYDTALGVYDSSNTALVLANDDYNNLQSYVQCDLSPGTYYIVVDGYSTSVGDYEIAVHEHMPPEEFAYIEVSEEEAAPGENVSVIVNVDATGYMLGTGSFTGEYYQGNPGSSPEFGELVLTREDPVIDFYWEQNSPDPSMEADHFQVRWTGDVFAPVDGNYQFNTYSDDGVRLMVDGDTLINQWYDYAGANFYADVTLEEGYHEVVLEYYENGGWAYIHLRWTPPEGFQDLVRPEGEERVLNAAEFEFAGFQNHPVDFTGITIDPSFDDWSMDFNNTDTVLYVAMAGANGVYMSELGTLFTLDFHVNEDAYFGDVPVDVIHGILNTDSPYWEIEQGGIWVMDPSLHPTEFDLLSPDDGYMLSINSSNLNESTSFSWAESTDPEGNDIDYMVYYWPNMILPDGSEYSPGFVLNYTESLNSFDLSHQGVVDALSSFQATTANVWWQVAATDGQWFPSLDFYRDGHVEVPNSDNLNFGTGDFAVSLWFKHYDQWDSLQVSQQLLVKHNTGSDRYELQLNRMDDEMVFLTAYVGDNVLFSNRTFRDDHLYHLVLSRSNGIVSMYMDGENVGEMVSAGNTTSDESLYLGMDPYYGENLGGSMTDVSMYSLGLTYESVTTLFENGPHSDIPGDGLVAHWPMDIENNIGDLDPSVLQDVSGNENNGTLNNAWWAAVASGYETYAANGGWGFYVDISGALSVNDINIPMEFALHQNYPNPFNPITSIKYDLPNAGNVKLVIYDMMGREVRTLVNNNTNAGFQSVTWDATNNFGNNVGAGVYIYQIKADGFIQSKKMILLK</sequence>
<dbReference type="InterPro" id="IPR011658">
    <property type="entry name" value="PA14_dom"/>
</dbReference>
<dbReference type="InterPro" id="IPR025965">
    <property type="entry name" value="FlgD/Vpr_Ig-like"/>
</dbReference>
<proteinExistence type="predicted"/>
<dbReference type="InterPro" id="IPR037524">
    <property type="entry name" value="PA14/GLEYA"/>
</dbReference>
<dbReference type="Gene3D" id="2.60.120.200">
    <property type="match status" value="1"/>
</dbReference>
<dbReference type="NCBIfam" id="TIGR04183">
    <property type="entry name" value="Por_Secre_tail"/>
    <property type="match status" value="1"/>
</dbReference>
<name>A0A381SVS3_9ZZZZ</name>
<dbReference type="Gene3D" id="2.60.120.380">
    <property type="match status" value="1"/>
</dbReference>
<dbReference type="InterPro" id="IPR013320">
    <property type="entry name" value="ConA-like_dom_sf"/>
</dbReference>
<dbReference type="Gene3D" id="3.90.182.10">
    <property type="entry name" value="Toxin - Anthrax Protective Antigen,domain 1"/>
    <property type="match status" value="1"/>
</dbReference>
<organism evidence="2">
    <name type="scientific">marine metagenome</name>
    <dbReference type="NCBI Taxonomy" id="408172"/>
    <lineage>
        <taxon>unclassified sequences</taxon>
        <taxon>metagenomes</taxon>
        <taxon>ecological metagenomes</taxon>
    </lineage>
</organism>
<evidence type="ECO:0000313" key="2">
    <source>
        <dbReference type="EMBL" id="SVA08112.1"/>
    </source>
</evidence>
<dbReference type="PROSITE" id="PS51820">
    <property type="entry name" value="PA14"/>
    <property type="match status" value="1"/>
</dbReference>